<proteinExistence type="predicted"/>
<gene>
    <name evidence="1" type="ORF">Scaly_2779700</name>
</gene>
<reference evidence="1" key="1">
    <citation type="submission" date="2020-06" db="EMBL/GenBank/DDBJ databases">
        <authorList>
            <person name="Li T."/>
            <person name="Hu X."/>
            <person name="Zhang T."/>
            <person name="Song X."/>
            <person name="Zhang H."/>
            <person name="Dai N."/>
            <person name="Sheng W."/>
            <person name="Hou X."/>
            <person name="Wei L."/>
        </authorList>
    </citation>
    <scope>NUCLEOTIDE SEQUENCE</scope>
    <source>
        <strain evidence="1">KEN8</strain>
        <tissue evidence="1">Leaf</tissue>
    </source>
</reference>
<evidence type="ECO:0000313" key="1">
    <source>
        <dbReference type="EMBL" id="KAL0286965.1"/>
    </source>
</evidence>
<protein>
    <recommendedName>
        <fullName evidence="2">Reverse transcriptase Ty1/copia-type domain-containing protein</fullName>
    </recommendedName>
</protein>
<dbReference type="AlphaFoldDB" id="A0AAW2IXR9"/>
<dbReference type="EMBL" id="JACGWM010001845">
    <property type="protein sequence ID" value="KAL0286965.1"/>
    <property type="molecule type" value="Genomic_DNA"/>
</dbReference>
<organism evidence="1">
    <name type="scientific">Sesamum calycinum</name>
    <dbReference type="NCBI Taxonomy" id="2727403"/>
    <lineage>
        <taxon>Eukaryota</taxon>
        <taxon>Viridiplantae</taxon>
        <taxon>Streptophyta</taxon>
        <taxon>Embryophyta</taxon>
        <taxon>Tracheophyta</taxon>
        <taxon>Spermatophyta</taxon>
        <taxon>Magnoliopsida</taxon>
        <taxon>eudicotyledons</taxon>
        <taxon>Gunneridae</taxon>
        <taxon>Pentapetalae</taxon>
        <taxon>asterids</taxon>
        <taxon>lamiids</taxon>
        <taxon>Lamiales</taxon>
        <taxon>Pedaliaceae</taxon>
        <taxon>Sesamum</taxon>
    </lineage>
</organism>
<name>A0AAW2IXR9_9LAMI</name>
<reference evidence="1" key="2">
    <citation type="journal article" date="2024" name="Plant">
        <title>Genomic evolution and insights into agronomic trait innovations of Sesamum species.</title>
        <authorList>
            <person name="Miao H."/>
            <person name="Wang L."/>
            <person name="Qu L."/>
            <person name="Liu H."/>
            <person name="Sun Y."/>
            <person name="Le M."/>
            <person name="Wang Q."/>
            <person name="Wei S."/>
            <person name="Zheng Y."/>
            <person name="Lin W."/>
            <person name="Duan Y."/>
            <person name="Cao H."/>
            <person name="Xiong S."/>
            <person name="Wang X."/>
            <person name="Wei L."/>
            <person name="Li C."/>
            <person name="Ma Q."/>
            <person name="Ju M."/>
            <person name="Zhao R."/>
            <person name="Li G."/>
            <person name="Mu C."/>
            <person name="Tian Q."/>
            <person name="Mei H."/>
            <person name="Zhang T."/>
            <person name="Gao T."/>
            <person name="Zhang H."/>
        </authorList>
    </citation>
    <scope>NUCLEOTIDE SEQUENCE</scope>
    <source>
        <strain evidence="1">KEN8</strain>
    </source>
</reference>
<comment type="caution">
    <text evidence="1">The sequence shown here is derived from an EMBL/GenBank/DDBJ whole genome shotgun (WGS) entry which is preliminary data.</text>
</comment>
<accession>A0AAW2IXR9</accession>
<sequence>MLLHTECTLAALWKWAKGKAKSWVLSGLRKMMYGALKERGIGRGSAHNSSSIKIKALRSNRRDEILLEESRELSHETSEMASALIVPTSVPVLRRSARVTQPPESMYDYEIWKMDMKTAFLNIFVEEEIYMDQPEGFPSIGKSRRSAISKGPSMTSNKLLEAGTYVFMKSYGDMISLRTNLILEYIRRSVGA</sequence>
<evidence type="ECO:0008006" key="2">
    <source>
        <dbReference type="Google" id="ProtNLM"/>
    </source>
</evidence>